<dbReference type="InterPro" id="IPR006837">
    <property type="entry name" value="Divergent_DAC"/>
</dbReference>
<accession>A0AA86E217</accession>
<feature type="compositionally biased region" description="Polar residues" evidence="1">
    <location>
        <begin position="96"/>
        <end position="111"/>
    </location>
</feature>
<dbReference type="EMBL" id="CP007201">
    <property type="protein sequence ID" value="AHJ12372.1"/>
    <property type="molecule type" value="Genomic_DNA"/>
</dbReference>
<evidence type="ECO:0000256" key="1">
    <source>
        <dbReference type="SAM" id="MobiDB-lite"/>
    </source>
</evidence>
<keyword evidence="2" id="KW-0472">Membrane</keyword>
<dbReference type="PANTHER" id="PTHR30105:SF2">
    <property type="entry name" value="DIVERGENT POLYSACCHARIDE DEACETYLASE SUPERFAMILY"/>
    <property type="match status" value="1"/>
</dbReference>
<dbReference type="Proteomes" id="UP000019322">
    <property type="component" value="Chromosome"/>
</dbReference>
<proteinExistence type="predicted"/>
<protein>
    <submittedName>
        <fullName evidence="3">Divergent polysaccharide deacetylase family protein</fullName>
    </submittedName>
</protein>
<sequence>MVKKIKEKRPKKETPSLNEIKSAKLKKYSLILMLILTLSMIAFGTYLYMTTSYQHYKIVQKDQKASSDVLMQKMKQMLDEEKARQATLPPPPSPVAETNVSTVVENNQSSEKPLENNETHVVQQTPEEESKAQERSEVHDYERSLKESGKPARPHDIVRKKYPEGTTPRLAIIIDDVSFPWQTRSIKEIPYKVTPSFFPPTKGHPETVRMSHEFPFAMIHLPMESKNYSSPEPETLNIVDSSEVIEKRIKRIKEWFPQIIYYNNHTGGSYTADYHAMDRLVKVLKENGLIFVDSRTVGNSKAPEITKKYGMFLYSRDVFLDNSLDKNLIRIQLKEAVAKAKKFGYAIAIGHPHKNTLEVLRDSKDLLNGVEMVYLKDL</sequence>
<dbReference type="GO" id="GO:0005975">
    <property type="term" value="P:carbohydrate metabolic process"/>
    <property type="evidence" value="ECO:0007669"/>
    <property type="project" value="InterPro"/>
</dbReference>
<evidence type="ECO:0000313" key="4">
    <source>
        <dbReference type="Proteomes" id="UP000019322"/>
    </source>
</evidence>
<feature type="compositionally biased region" description="Basic and acidic residues" evidence="1">
    <location>
        <begin position="128"/>
        <end position="162"/>
    </location>
</feature>
<feature type="transmembrane region" description="Helical" evidence="2">
    <location>
        <begin position="30"/>
        <end position="49"/>
    </location>
</feature>
<dbReference type="PANTHER" id="PTHR30105">
    <property type="entry name" value="UNCHARACTERIZED YIBQ-RELATED"/>
    <property type="match status" value="1"/>
</dbReference>
<dbReference type="CDD" id="cd10936">
    <property type="entry name" value="CE4_DAC2"/>
    <property type="match status" value="1"/>
</dbReference>
<feature type="region of interest" description="Disordered" evidence="1">
    <location>
        <begin position="78"/>
        <end position="162"/>
    </location>
</feature>
<dbReference type="InterPro" id="IPR011330">
    <property type="entry name" value="Glyco_hydro/deAcase_b/a-brl"/>
</dbReference>
<dbReference type="RefSeq" id="WP_025344261.1">
    <property type="nucleotide sequence ID" value="NZ_CP007201.1"/>
</dbReference>
<keyword evidence="2" id="KW-1133">Transmembrane helix</keyword>
<reference evidence="3 4" key="1">
    <citation type="journal article" date="2014" name="Environ. Microbiol.">
        <title>Insights into organohalide respiration and the versatile catabolism of Sulfurospirillum multivorans gained from comparative genomics and physiological studies.</title>
        <authorList>
            <person name="Goris T."/>
            <person name="Schubert T."/>
            <person name="Gadkari J."/>
            <person name="Wubet T."/>
            <person name="Tarkka M."/>
            <person name="Buscot F."/>
            <person name="Adrian L."/>
            <person name="Diekert G."/>
        </authorList>
    </citation>
    <scope>NUCLEOTIDE SEQUENCE [LARGE SCALE GENOMIC DNA]</scope>
    <source>
        <strain evidence="4">DM 12446 / JCM 15788 / NBRC 109480</strain>
    </source>
</reference>
<dbReference type="AlphaFoldDB" id="A0AA86E217"/>
<dbReference type="Pfam" id="PF04748">
    <property type="entry name" value="Polysacc_deac_2"/>
    <property type="match status" value="1"/>
</dbReference>
<dbReference type="KEGG" id="smul:SMUL_1106"/>
<name>A0AA86E217_SULMK</name>
<keyword evidence="2" id="KW-0812">Transmembrane</keyword>
<gene>
    <name evidence="3" type="ORF">SMUL_1106</name>
</gene>
<organism evidence="3 4">
    <name type="scientific">Sulfurospirillum multivorans (strain DM 12446 / JCM 15788 / NBRC 109480)</name>
    <dbReference type="NCBI Taxonomy" id="1150621"/>
    <lineage>
        <taxon>Bacteria</taxon>
        <taxon>Pseudomonadati</taxon>
        <taxon>Campylobacterota</taxon>
        <taxon>Epsilonproteobacteria</taxon>
        <taxon>Campylobacterales</taxon>
        <taxon>Sulfurospirillaceae</taxon>
        <taxon>Sulfurospirillum</taxon>
    </lineage>
</organism>
<dbReference type="SUPFAM" id="SSF88713">
    <property type="entry name" value="Glycoside hydrolase/deacetylase"/>
    <property type="match status" value="1"/>
</dbReference>
<evidence type="ECO:0000313" key="3">
    <source>
        <dbReference type="EMBL" id="AHJ12372.1"/>
    </source>
</evidence>
<evidence type="ECO:0000256" key="2">
    <source>
        <dbReference type="SAM" id="Phobius"/>
    </source>
</evidence>
<dbReference type="Gene3D" id="3.20.20.370">
    <property type="entry name" value="Glycoside hydrolase/deacetylase"/>
    <property type="match status" value="1"/>
</dbReference>